<dbReference type="RefSeq" id="WP_230275417.1">
    <property type="nucleotide sequence ID" value="NZ_JAJKFW010000025.1"/>
</dbReference>
<feature type="region of interest" description="Disordered" evidence="2">
    <location>
        <begin position="145"/>
        <end position="170"/>
    </location>
</feature>
<dbReference type="InterPro" id="IPR023155">
    <property type="entry name" value="Cyt_c-552/4"/>
</dbReference>
<comment type="caution">
    <text evidence="4">The sequence shown here is derived from an EMBL/GenBank/DDBJ whole genome shotgun (WGS) entry which is preliminary data.</text>
</comment>
<feature type="domain" description="Cytochrome c-552/4" evidence="3">
    <location>
        <begin position="242"/>
        <end position="277"/>
    </location>
</feature>
<dbReference type="PANTHER" id="PTHR35038">
    <property type="entry name" value="DISSIMILATORY SULFITE REDUCTASE SIRA"/>
    <property type="match status" value="1"/>
</dbReference>
<dbReference type="Proteomes" id="UP001430306">
    <property type="component" value="Unassembled WGS sequence"/>
</dbReference>
<name>A0ABS8NL16_9BACT</name>
<evidence type="ECO:0000256" key="2">
    <source>
        <dbReference type="SAM" id="MobiDB-lite"/>
    </source>
</evidence>
<dbReference type="Gene3D" id="1.10.1130.10">
    <property type="entry name" value="Flavocytochrome C3, Chain A"/>
    <property type="match status" value="1"/>
</dbReference>
<reference evidence="4" key="1">
    <citation type="submission" date="2021-11" db="EMBL/GenBank/DDBJ databases">
        <title>Genome sequence.</title>
        <authorList>
            <person name="Sun Q."/>
        </authorList>
    </citation>
    <scope>NUCLEOTIDE SEQUENCE</scope>
    <source>
        <strain evidence="4">JC740</strain>
    </source>
</reference>
<organism evidence="4 5">
    <name type="scientific">Rhodopirellula halodulae</name>
    <dbReference type="NCBI Taxonomy" id="2894198"/>
    <lineage>
        <taxon>Bacteria</taxon>
        <taxon>Pseudomonadati</taxon>
        <taxon>Planctomycetota</taxon>
        <taxon>Planctomycetia</taxon>
        <taxon>Pirellulales</taxon>
        <taxon>Pirellulaceae</taxon>
        <taxon>Rhodopirellula</taxon>
    </lineage>
</organism>
<dbReference type="PANTHER" id="PTHR35038:SF8">
    <property type="entry name" value="C-TYPE POLYHEME CYTOCHROME OMCC"/>
    <property type="match status" value="1"/>
</dbReference>
<dbReference type="EMBL" id="JAJKFW010000025">
    <property type="protein sequence ID" value="MCC9644258.1"/>
    <property type="molecule type" value="Genomic_DNA"/>
</dbReference>
<sequence>MKVPSAKRSRLISLFTLFILGVCAVTAAREWLRVEPMRTEPLSAAARRAQQPLGQQKTAPSITQAVNRWSGFIRTQFAGDEACKPCHVAEYEAHLRSGHSRTATAMTRTDFAAQLLRLQEYHDSRRDQTFRFRLKDDQFWVSTDSQTTRLKKPGQGRGTDAGQSITSEPPTNVSVKVDWLLGSGTHAQTPIAIQADGTQGIELRWSAFKGHSDPQLTPDHEAFDQFQPGTAECFGRPMDAMDVRSCLGCHSTVVPPPPLPLTAVTTIVNVGCERCHGPRKEHVLMAKKGLAEQSKPTINLHDAEAYMETCSACHRDERSVAVDATEAEKARFQPYGLKKSACYFAAPEQLTCSTCHDPHDTTSHDREQYIQQCNTCHQGTDHTVCSKQPTGDCVECHMPLTEWTQGISFHDHWIRVIDDDSGAIQTAPQTEVLP</sequence>
<accession>A0ABS8NL16</accession>
<evidence type="ECO:0000259" key="3">
    <source>
        <dbReference type="Pfam" id="PF13435"/>
    </source>
</evidence>
<dbReference type="InterPro" id="IPR051829">
    <property type="entry name" value="Multiheme_Cytochr_ET"/>
</dbReference>
<dbReference type="Pfam" id="PF13435">
    <property type="entry name" value="Cytochrome_C554"/>
    <property type="match status" value="1"/>
</dbReference>
<proteinExistence type="predicted"/>
<gene>
    <name evidence="4" type="ORF">LOC71_18430</name>
</gene>
<keyword evidence="5" id="KW-1185">Reference proteome</keyword>
<dbReference type="SUPFAM" id="SSF48695">
    <property type="entry name" value="Multiheme cytochromes"/>
    <property type="match status" value="1"/>
</dbReference>
<feature type="compositionally biased region" description="Polar residues" evidence="2">
    <location>
        <begin position="161"/>
        <end position="170"/>
    </location>
</feature>
<protein>
    <submittedName>
        <fullName evidence="4">Heme-binding protein</fullName>
    </submittedName>
</protein>
<evidence type="ECO:0000313" key="5">
    <source>
        <dbReference type="Proteomes" id="UP001430306"/>
    </source>
</evidence>
<evidence type="ECO:0000256" key="1">
    <source>
        <dbReference type="ARBA" id="ARBA00022729"/>
    </source>
</evidence>
<dbReference type="InterPro" id="IPR036280">
    <property type="entry name" value="Multihaem_cyt_sf"/>
</dbReference>
<keyword evidence="1" id="KW-0732">Signal</keyword>
<evidence type="ECO:0000313" key="4">
    <source>
        <dbReference type="EMBL" id="MCC9644258.1"/>
    </source>
</evidence>